<gene>
    <name evidence="1" type="ORF">D0469_03835</name>
</gene>
<keyword evidence="2" id="KW-1185">Reference proteome</keyword>
<dbReference type="Proteomes" id="UP000264541">
    <property type="component" value="Unassembled WGS sequence"/>
</dbReference>
<sequence>MKGTAILFLENNNVTFLEDVDPSVFEVIKEQGDYDHCNCKLENKLIDFGNVSPVFWQEEEIDWDYGY</sequence>
<organism evidence="1 2">
    <name type="scientific">Peribacillus saganii</name>
    <dbReference type="NCBI Taxonomy" id="2303992"/>
    <lineage>
        <taxon>Bacteria</taxon>
        <taxon>Bacillati</taxon>
        <taxon>Bacillota</taxon>
        <taxon>Bacilli</taxon>
        <taxon>Bacillales</taxon>
        <taxon>Bacillaceae</taxon>
        <taxon>Peribacillus</taxon>
    </lineage>
</organism>
<dbReference type="AlphaFoldDB" id="A0A372LSB4"/>
<name>A0A372LSB4_9BACI</name>
<accession>A0A372LSB4</accession>
<reference evidence="1 2" key="1">
    <citation type="submission" date="2018-08" db="EMBL/GenBank/DDBJ databases">
        <title>Bacillus chawlae sp. nov., Bacillus glennii sp. nov., and Bacillus saganii sp. nov. Isolated from the Vehicle Assembly Building at Kennedy Space Center where the Viking Spacecraft were Assembled.</title>
        <authorList>
            <person name="Seuylemezian A."/>
            <person name="Vaishampayan P."/>
        </authorList>
    </citation>
    <scope>NUCLEOTIDE SEQUENCE [LARGE SCALE GENOMIC DNA]</scope>
    <source>
        <strain evidence="1 2">V47-23a</strain>
    </source>
</reference>
<dbReference type="OrthoDB" id="2937157at2"/>
<protein>
    <submittedName>
        <fullName evidence="1">Uncharacterized protein</fullName>
    </submittedName>
</protein>
<comment type="caution">
    <text evidence="1">The sequence shown here is derived from an EMBL/GenBank/DDBJ whole genome shotgun (WGS) entry which is preliminary data.</text>
</comment>
<dbReference type="RefSeq" id="WP_117325305.1">
    <property type="nucleotide sequence ID" value="NZ_QVTE01000008.1"/>
</dbReference>
<dbReference type="EMBL" id="QVTE01000008">
    <property type="protein sequence ID" value="RFU71078.1"/>
    <property type="molecule type" value="Genomic_DNA"/>
</dbReference>
<proteinExistence type="predicted"/>
<evidence type="ECO:0000313" key="2">
    <source>
        <dbReference type="Proteomes" id="UP000264541"/>
    </source>
</evidence>
<evidence type="ECO:0000313" key="1">
    <source>
        <dbReference type="EMBL" id="RFU71078.1"/>
    </source>
</evidence>